<dbReference type="AlphaFoldDB" id="A0A9P7GQC5"/>
<accession>A0A9P7GQC5</accession>
<dbReference type="Pfam" id="PF01738">
    <property type="entry name" value="DLH"/>
    <property type="match status" value="1"/>
</dbReference>
<feature type="domain" description="Dienelactone hydrolase" evidence="1">
    <location>
        <begin position="28"/>
        <end position="254"/>
    </location>
</feature>
<dbReference type="SUPFAM" id="SSF53474">
    <property type="entry name" value="alpha/beta-Hydrolases"/>
    <property type="match status" value="1"/>
</dbReference>
<evidence type="ECO:0000313" key="2">
    <source>
        <dbReference type="EMBL" id="KAG5653480.1"/>
    </source>
</evidence>
<dbReference type="GO" id="GO:0016787">
    <property type="term" value="F:hydrolase activity"/>
    <property type="evidence" value="ECO:0007669"/>
    <property type="project" value="InterPro"/>
</dbReference>
<gene>
    <name evidence="2" type="ORF">H0H81_000114</name>
</gene>
<dbReference type="EMBL" id="JABCKI010000050">
    <property type="protein sequence ID" value="KAG5653480.1"/>
    <property type="molecule type" value="Genomic_DNA"/>
</dbReference>
<reference evidence="2" key="1">
    <citation type="submission" date="2021-02" db="EMBL/GenBank/DDBJ databases">
        <authorList>
            <person name="Nieuwenhuis M."/>
            <person name="Van De Peppel L.J.J."/>
        </authorList>
    </citation>
    <scope>NUCLEOTIDE SEQUENCE</scope>
    <source>
        <strain evidence="2">D49</strain>
    </source>
</reference>
<protein>
    <recommendedName>
        <fullName evidence="1">Dienelactone hydrolase domain-containing protein</fullName>
    </recommendedName>
</protein>
<name>A0A9P7GQC5_9AGAR</name>
<dbReference type="OrthoDB" id="17560at2759"/>
<dbReference type="Gene3D" id="3.40.50.1820">
    <property type="entry name" value="alpha/beta hydrolase"/>
    <property type="match status" value="1"/>
</dbReference>
<organism evidence="2 3">
    <name type="scientific">Sphagnurus paluster</name>
    <dbReference type="NCBI Taxonomy" id="117069"/>
    <lineage>
        <taxon>Eukaryota</taxon>
        <taxon>Fungi</taxon>
        <taxon>Dikarya</taxon>
        <taxon>Basidiomycota</taxon>
        <taxon>Agaricomycotina</taxon>
        <taxon>Agaricomycetes</taxon>
        <taxon>Agaricomycetidae</taxon>
        <taxon>Agaricales</taxon>
        <taxon>Tricholomatineae</taxon>
        <taxon>Lyophyllaceae</taxon>
        <taxon>Sphagnurus</taxon>
    </lineage>
</organism>
<evidence type="ECO:0000259" key="1">
    <source>
        <dbReference type="Pfam" id="PF01738"/>
    </source>
</evidence>
<dbReference type="Proteomes" id="UP000717328">
    <property type="component" value="Unassembled WGS sequence"/>
</dbReference>
<dbReference type="InterPro" id="IPR002925">
    <property type="entry name" value="Dienelactn_hydro"/>
</dbReference>
<sequence length="255" mass="28061">MSLCKQCFCGVRHDGAPEGKWEVYGGVRCYVATPTVDYPKNKVVLYLSDVFGPGLINAQLLTDDFARNGFRTIAPDYFNGDPIPEGTLLHPGDPSATLEFDVMKWFGNHGQAQTRPILDSLINALKEEGVTEFAAAGYCFGARYVFDLAYDDVIKVAATSHPSLLHIPADLEKYASIAKAPLLINSCIDPQFPLEAQAKADEILGNGKFAPGYVREFFEGCSHGFAVRGDLSDPKVKAGKERAFKYTVEWFLKHL</sequence>
<dbReference type="PANTHER" id="PTHR17630">
    <property type="entry name" value="DIENELACTONE HYDROLASE"/>
    <property type="match status" value="1"/>
</dbReference>
<dbReference type="InterPro" id="IPR029058">
    <property type="entry name" value="AB_hydrolase_fold"/>
</dbReference>
<comment type="caution">
    <text evidence="2">The sequence shown here is derived from an EMBL/GenBank/DDBJ whole genome shotgun (WGS) entry which is preliminary data.</text>
</comment>
<keyword evidence="3" id="KW-1185">Reference proteome</keyword>
<proteinExistence type="predicted"/>
<reference evidence="2" key="2">
    <citation type="submission" date="2021-10" db="EMBL/GenBank/DDBJ databases">
        <title>Phylogenomics reveals ancestral predisposition of the termite-cultivated fungus Termitomyces towards a domesticated lifestyle.</title>
        <authorList>
            <person name="Auxier B."/>
            <person name="Grum-Grzhimaylo A."/>
            <person name="Cardenas M.E."/>
            <person name="Lodge J.D."/>
            <person name="Laessoe T."/>
            <person name="Pedersen O."/>
            <person name="Smith M.E."/>
            <person name="Kuyper T.W."/>
            <person name="Franco-Molano E.A."/>
            <person name="Baroni T.J."/>
            <person name="Aanen D.K."/>
        </authorList>
    </citation>
    <scope>NUCLEOTIDE SEQUENCE</scope>
    <source>
        <strain evidence="2">D49</strain>
    </source>
</reference>
<evidence type="ECO:0000313" key="3">
    <source>
        <dbReference type="Proteomes" id="UP000717328"/>
    </source>
</evidence>
<dbReference type="PANTHER" id="PTHR17630:SF44">
    <property type="entry name" value="PROTEIN AIM2"/>
    <property type="match status" value="1"/>
</dbReference>